<evidence type="ECO:0000259" key="2">
    <source>
        <dbReference type="Pfam" id="PF12146"/>
    </source>
</evidence>
<feature type="transmembrane region" description="Helical" evidence="1">
    <location>
        <begin position="6"/>
        <end position="26"/>
    </location>
</feature>
<dbReference type="AlphaFoldDB" id="A0A895XXH0"/>
<dbReference type="SUPFAM" id="SSF53474">
    <property type="entry name" value="alpha/beta-Hydrolases"/>
    <property type="match status" value="1"/>
</dbReference>
<dbReference type="EMBL" id="CP070496">
    <property type="protein sequence ID" value="QSB06328.1"/>
    <property type="molecule type" value="Genomic_DNA"/>
</dbReference>
<evidence type="ECO:0000313" key="3">
    <source>
        <dbReference type="EMBL" id="QSB06328.1"/>
    </source>
</evidence>
<proteinExistence type="predicted"/>
<sequence length="279" mass="30134">MPWISIMKVAVVIIVVGGLIVTLMWLGQRFLIYHPDSSHPSVPEGVEEISFHTEDDLELAAWRFHPPAEVDRNAAVLVVPGNAGNRAAREPLGRDLAAQGFTVVTMDYRGYGGNDGSPTEEGLYRDVRAAWDYLRKDFKDSEILLFGESLGCGVVAALAADVDPGGIVLRSPFTSLVDVGRSHYGFLPVGLLLKDRFPVTEHLEENTAPVVVIYSDADEIIPAAQSREVASRAEDTGVEVTVVTVSGRGHNARELSAGRSVIESVSDLADSLGMTHTQQ</sequence>
<keyword evidence="1" id="KW-0472">Membrane</keyword>
<name>A0A895XXH0_9ACTN</name>
<keyword evidence="4" id="KW-1185">Reference proteome</keyword>
<dbReference type="Gene3D" id="3.40.50.1820">
    <property type="entry name" value="alpha/beta hydrolase"/>
    <property type="match status" value="1"/>
</dbReference>
<dbReference type="Pfam" id="PF12146">
    <property type="entry name" value="Hydrolase_4"/>
    <property type="match status" value="1"/>
</dbReference>
<dbReference type="Proteomes" id="UP000662939">
    <property type="component" value="Chromosome"/>
</dbReference>
<dbReference type="GO" id="GO:0016787">
    <property type="term" value="F:hydrolase activity"/>
    <property type="evidence" value="ECO:0007669"/>
    <property type="project" value="UniProtKB-KW"/>
</dbReference>
<keyword evidence="1" id="KW-1133">Transmembrane helix</keyword>
<dbReference type="InterPro" id="IPR029058">
    <property type="entry name" value="AB_hydrolase_fold"/>
</dbReference>
<dbReference type="RefSeq" id="WP_213172337.1">
    <property type="nucleotide sequence ID" value="NZ_CP070496.1"/>
</dbReference>
<dbReference type="InterPro" id="IPR022742">
    <property type="entry name" value="Hydrolase_4"/>
</dbReference>
<keyword evidence="1" id="KW-0812">Transmembrane</keyword>
<dbReference type="PANTHER" id="PTHR12277">
    <property type="entry name" value="ALPHA/BETA HYDROLASE DOMAIN-CONTAINING PROTEIN"/>
    <property type="match status" value="1"/>
</dbReference>
<organism evidence="3 4">
    <name type="scientific">Natronoglycomyces albus</name>
    <dbReference type="NCBI Taxonomy" id="2811108"/>
    <lineage>
        <taxon>Bacteria</taxon>
        <taxon>Bacillati</taxon>
        <taxon>Actinomycetota</taxon>
        <taxon>Actinomycetes</taxon>
        <taxon>Glycomycetales</taxon>
        <taxon>Glycomycetaceae</taxon>
        <taxon>Natronoglycomyces</taxon>
    </lineage>
</organism>
<accession>A0A895XXH0</accession>
<reference evidence="3" key="1">
    <citation type="submission" date="2021-02" db="EMBL/GenBank/DDBJ databases">
        <title>Natronoglycomyces albus gen. nov., sp. nov, a haloalkaliphilic actinobacterium from a soda solonchak soil.</title>
        <authorList>
            <person name="Sorokin D.Y."/>
            <person name="Khijniak T.V."/>
            <person name="Zakharycheva A.P."/>
            <person name="Boueva O.V."/>
            <person name="Ariskina E.V."/>
            <person name="Hahnke R.L."/>
            <person name="Bunk B."/>
            <person name="Sproer C."/>
            <person name="Schumann P."/>
            <person name="Evtushenko L.I."/>
            <person name="Kublanov I.V."/>
        </authorList>
    </citation>
    <scope>NUCLEOTIDE SEQUENCE</scope>
    <source>
        <strain evidence="3">DSM 106290</strain>
    </source>
</reference>
<keyword evidence="3" id="KW-0378">Hydrolase</keyword>
<evidence type="ECO:0000256" key="1">
    <source>
        <dbReference type="SAM" id="Phobius"/>
    </source>
</evidence>
<dbReference type="KEGG" id="nav:JQS30_05305"/>
<evidence type="ECO:0000313" key="4">
    <source>
        <dbReference type="Proteomes" id="UP000662939"/>
    </source>
</evidence>
<feature type="domain" description="Serine aminopeptidase S33" evidence="2">
    <location>
        <begin position="73"/>
        <end position="175"/>
    </location>
</feature>
<gene>
    <name evidence="3" type="ORF">JQS30_05305</name>
</gene>
<protein>
    <submittedName>
        <fullName evidence="3">Alpha/beta fold hydrolase</fullName>
    </submittedName>
</protein>
<dbReference type="PANTHER" id="PTHR12277:SF79">
    <property type="entry name" value="XAA-PRO DIPEPTIDYL-PEPTIDASE-RELATED"/>
    <property type="match status" value="1"/>
</dbReference>